<protein>
    <submittedName>
        <fullName evidence="2">GyrI-like domain-containing protein</fullName>
    </submittedName>
</protein>
<dbReference type="Proteomes" id="UP000233618">
    <property type="component" value="Unassembled WGS sequence"/>
</dbReference>
<evidence type="ECO:0000313" key="3">
    <source>
        <dbReference type="Proteomes" id="UP000233618"/>
    </source>
</evidence>
<comment type="caution">
    <text evidence="2">The sequence shown here is derived from an EMBL/GenBank/DDBJ whole genome shotgun (WGS) entry which is preliminary data.</text>
</comment>
<proteinExistence type="predicted"/>
<organism evidence="2 3">
    <name type="scientific">Labilibaculum manganireducens</name>
    <dbReference type="NCBI Taxonomy" id="1940525"/>
    <lineage>
        <taxon>Bacteria</taxon>
        <taxon>Pseudomonadati</taxon>
        <taxon>Bacteroidota</taxon>
        <taxon>Bacteroidia</taxon>
        <taxon>Marinilabiliales</taxon>
        <taxon>Marinifilaceae</taxon>
        <taxon>Labilibaculum</taxon>
    </lineage>
</organism>
<dbReference type="SUPFAM" id="SSF55136">
    <property type="entry name" value="Probable bacterial effector-binding domain"/>
    <property type="match status" value="1"/>
</dbReference>
<feature type="domain" description="AraC effector-binding" evidence="1">
    <location>
        <begin position="1"/>
        <end position="156"/>
    </location>
</feature>
<dbReference type="InterPro" id="IPR029441">
    <property type="entry name" value="Cass2"/>
</dbReference>
<evidence type="ECO:0000259" key="1">
    <source>
        <dbReference type="SMART" id="SM00871"/>
    </source>
</evidence>
<sequence>MQARIENIQEKKLIGIHLSMSLSANKTAALWQAFMPRRSEIKNQLTNDLISMQAYPSTHFSDFKPTNLFEKWAVVEVGNFDNLPANMETFTLPGGLYAVFSYKGSGNDHSIFQYIFGTWIPESNYLLDNRPHFEILGEKYKNADPNSEEEIWIPIRGK</sequence>
<dbReference type="Pfam" id="PF14526">
    <property type="entry name" value="Cass2"/>
    <property type="match status" value="1"/>
</dbReference>
<dbReference type="RefSeq" id="WP_101309121.1">
    <property type="nucleotide sequence ID" value="NZ_MVDE01000008.1"/>
</dbReference>
<reference evidence="2 3" key="1">
    <citation type="journal article" date="2017" name="Front. Microbiol.">
        <title>Labilibaculum manganireducens gen. nov., sp. nov. and Labilibaculum filiforme sp. nov., Novel Bacteroidetes Isolated from Subsurface Sediments of the Baltic Sea.</title>
        <authorList>
            <person name="Vandieken V."/>
            <person name="Marshall I.P."/>
            <person name="Niemann H."/>
            <person name="Engelen B."/>
            <person name="Cypionka H."/>
        </authorList>
    </citation>
    <scope>NUCLEOTIDE SEQUENCE [LARGE SCALE GENOMIC DNA]</scope>
    <source>
        <strain evidence="2 3">59.10-2M</strain>
    </source>
</reference>
<keyword evidence="3" id="KW-1185">Reference proteome</keyword>
<accession>A0A2N3IAZ1</accession>
<dbReference type="PANTHER" id="PTHR36444:SF2">
    <property type="entry name" value="TRANSCRIPTIONAL REGULATOR PROTEIN YOBU-RELATED"/>
    <property type="match status" value="1"/>
</dbReference>
<evidence type="ECO:0000313" key="2">
    <source>
        <dbReference type="EMBL" id="PKQ67486.1"/>
    </source>
</evidence>
<dbReference type="InterPro" id="IPR010499">
    <property type="entry name" value="AraC_E-bd"/>
</dbReference>
<dbReference type="SMART" id="SM00871">
    <property type="entry name" value="AraC_E_bind"/>
    <property type="match status" value="1"/>
</dbReference>
<name>A0A2N3IAZ1_9BACT</name>
<dbReference type="PANTHER" id="PTHR36444">
    <property type="entry name" value="TRANSCRIPTIONAL REGULATOR PROTEIN YOBU-RELATED"/>
    <property type="match status" value="1"/>
</dbReference>
<dbReference type="AlphaFoldDB" id="A0A2N3IAZ1"/>
<dbReference type="EMBL" id="MVDE01000008">
    <property type="protein sequence ID" value="PKQ67486.1"/>
    <property type="molecule type" value="Genomic_DNA"/>
</dbReference>
<dbReference type="InterPro" id="IPR053182">
    <property type="entry name" value="YobU-like_regulator"/>
</dbReference>
<dbReference type="InterPro" id="IPR011256">
    <property type="entry name" value="Reg_factor_effector_dom_sf"/>
</dbReference>
<dbReference type="Gene3D" id="3.20.80.10">
    <property type="entry name" value="Regulatory factor, effector binding domain"/>
    <property type="match status" value="1"/>
</dbReference>
<gene>
    <name evidence="2" type="ORF">BZG01_07025</name>
</gene>